<proteinExistence type="predicted"/>
<comment type="caution">
    <text evidence="2">The sequence shown here is derived from an EMBL/GenBank/DDBJ whole genome shotgun (WGS) entry which is preliminary data.</text>
</comment>
<evidence type="ECO:0000313" key="3">
    <source>
        <dbReference type="Proteomes" id="UP000585474"/>
    </source>
</evidence>
<reference evidence="2 3" key="1">
    <citation type="submission" date="2019-07" db="EMBL/GenBank/DDBJ databases">
        <title>De Novo Assembly of kiwifruit Actinidia rufa.</title>
        <authorList>
            <person name="Sugita-Konishi S."/>
            <person name="Sato K."/>
            <person name="Mori E."/>
            <person name="Abe Y."/>
            <person name="Kisaki G."/>
            <person name="Hamano K."/>
            <person name="Suezawa K."/>
            <person name="Otani M."/>
            <person name="Fukuda T."/>
            <person name="Manabe T."/>
            <person name="Gomi K."/>
            <person name="Tabuchi M."/>
            <person name="Akimitsu K."/>
            <person name="Kataoka I."/>
        </authorList>
    </citation>
    <scope>NUCLEOTIDE SEQUENCE [LARGE SCALE GENOMIC DNA]</scope>
    <source>
        <strain evidence="3">cv. Fuchu</strain>
    </source>
</reference>
<gene>
    <name evidence="2" type="ORF">Acr_05g0009070</name>
</gene>
<sequence>MSKRLKLSDLAKVVAKKAATSASKGVVISEGSETTSGKRALDDGSKGKQVAQSPEPKKARIDTGASGASARTPVASGAGSSARQVLGEALGPQASVMANAATAEKILAEVILLADKEKVDRLTFDQVVTKGLSWGLLSPYAAGISLRALSIRKAVAESAGMEMVRAQNRAIELEGALAEEKAKGKKFAEDADARGKVISKLEARISDLKKSQSLTQGRIIAAFKESDDFLEAVRGSASSYFGDGFDFCKRQLAKQYPDLGVDLERTSRWIKNSSPKRRPKPRKERPKKRQPR</sequence>
<feature type="region of interest" description="Disordered" evidence="1">
    <location>
        <begin position="22"/>
        <end position="77"/>
    </location>
</feature>
<organism evidence="2 3">
    <name type="scientific">Actinidia rufa</name>
    <dbReference type="NCBI Taxonomy" id="165716"/>
    <lineage>
        <taxon>Eukaryota</taxon>
        <taxon>Viridiplantae</taxon>
        <taxon>Streptophyta</taxon>
        <taxon>Embryophyta</taxon>
        <taxon>Tracheophyta</taxon>
        <taxon>Spermatophyta</taxon>
        <taxon>Magnoliopsida</taxon>
        <taxon>eudicotyledons</taxon>
        <taxon>Gunneridae</taxon>
        <taxon>Pentapetalae</taxon>
        <taxon>asterids</taxon>
        <taxon>Ericales</taxon>
        <taxon>Actinidiaceae</taxon>
        <taxon>Actinidia</taxon>
    </lineage>
</organism>
<evidence type="ECO:0000256" key="1">
    <source>
        <dbReference type="SAM" id="MobiDB-lite"/>
    </source>
</evidence>
<feature type="region of interest" description="Disordered" evidence="1">
    <location>
        <begin position="267"/>
        <end position="292"/>
    </location>
</feature>
<feature type="compositionally biased region" description="Basic residues" evidence="1">
    <location>
        <begin position="274"/>
        <end position="292"/>
    </location>
</feature>
<dbReference type="AlphaFoldDB" id="A0A7J0ELD6"/>
<dbReference type="Proteomes" id="UP000585474">
    <property type="component" value="Unassembled WGS sequence"/>
</dbReference>
<evidence type="ECO:0000313" key="2">
    <source>
        <dbReference type="EMBL" id="GFY87268.1"/>
    </source>
</evidence>
<name>A0A7J0ELD6_9ERIC</name>
<keyword evidence="3" id="KW-1185">Reference proteome</keyword>
<protein>
    <submittedName>
        <fullName evidence="2">Uncharacterized protein</fullName>
    </submittedName>
</protein>
<dbReference type="EMBL" id="BJWL01000005">
    <property type="protein sequence ID" value="GFY87268.1"/>
    <property type="molecule type" value="Genomic_DNA"/>
</dbReference>
<accession>A0A7J0ELD6</accession>